<organism evidence="1 2">
    <name type="scientific">Dinghuibacter silviterrae</name>
    <dbReference type="NCBI Taxonomy" id="1539049"/>
    <lineage>
        <taxon>Bacteria</taxon>
        <taxon>Pseudomonadati</taxon>
        <taxon>Bacteroidota</taxon>
        <taxon>Chitinophagia</taxon>
        <taxon>Chitinophagales</taxon>
        <taxon>Chitinophagaceae</taxon>
        <taxon>Dinghuibacter</taxon>
    </lineage>
</organism>
<accession>A0A4V3GLI9</accession>
<comment type="caution">
    <text evidence="1">The sequence shown here is derived from an EMBL/GenBank/DDBJ whole genome shotgun (WGS) entry which is preliminary data.</text>
</comment>
<proteinExistence type="predicted"/>
<sequence>MDDKDHRYSHVHSVWKAGDLSSFSMIFRIIPRSVVAADMGLNYERLASKLENPSKFLFRDIQKLSTLVDIPFMDLIKLVSLAIQANQPA</sequence>
<protein>
    <recommendedName>
        <fullName evidence="3">Cro/C1-type helix-turn-helix DNA-binding protein</fullName>
    </recommendedName>
</protein>
<evidence type="ECO:0000313" key="1">
    <source>
        <dbReference type="EMBL" id="TDW99732.1"/>
    </source>
</evidence>
<evidence type="ECO:0008006" key="3">
    <source>
        <dbReference type="Google" id="ProtNLM"/>
    </source>
</evidence>
<dbReference type="RefSeq" id="WP_133990682.1">
    <property type="nucleotide sequence ID" value="NZ_SODV01000001.1"/>
</dbReference>
<evidence type="ECO:0000313" key="2">
    <source>
        <dbReference type="Proteomes" id="UP000294498"/>
    </source>
</evidence>
<keyword evidence="2" id="KW-1185">Reference proteome</keyword>
<gene>
    <name evidence="1" type="ORF">EDB95_0743</name>
</gene>
<dbReference type="EMBL" id="SODV01000001">
    <property type="protein sequence ID" value="TDW99732.1"/>
    <property type="molecule type" value="Genomic_DNA"/>
</dbReference>
<reference evidence="1 2" key="1">
    <citation type="submission" date="2019-03" db="EMBL/GenBank/DDBJ databases">
        <title>Genomic Encyclopedia of Type Strains, Phase IV (KMG-IV): sequencing the most valuable type-strain genomes for metagenomic binning, comparative biology and taxonomic classification.</title>
        <authorList>
            <person name="Goeker M."/>
        </authorList>
    </citation>
    <scope>NUCLEOTIDE SEQUENCE [LARGE SCALE GENOMIC DNA]</scope>
    <source>
        <strain evidence="1 2">DSM 100059</strain>
    </source>
</reference>
<dbReference type="Proteomes" id="UP000294498">
    <property type="component" value="Unassembled WGS sequence"/>
</dbReference>
<name>A0A4V3GLI9_9BACT</name>
<dbReference type="OrthoDB" id="676945at2"/>
<dbReference type="AlphaFoldDB" id="A0A4V3GLI9"/>